<evidence type="ECO:0008006" key="4">
    <source>
        <dbReference type="Google" id="ProtNLM"/>
    </source>
</evidence>
<protein>
    <recommendedName>
        <fullName evidence="4">Sulphur transport domain-containing protein</fullName>
    </recommendedName>
</protein>
<dbReference type="Pfam" id="PF20398">
    <property type="entry name" value="DUF6691"/>
    <property type="match status" value="1"/>
</dbReference>
<dbReference type="OrthoDB" id="10254418at2759"/>
<feature type="transmembrane region" description="Helical" evidence="1">
    <location>
        <begin position="157"/>
        <end position="180"/>
    </location>
</feature>
<feature type="transmembrane region" description="Helical" evidence="1">
    <location>
        <begin position="54"/>
        <end position="76"/>
    </location>
</feature>
<proteinExistence type="predicted"/>
<feature type="transmembrane region" description="Helical" evidence="1">
    <location>
        <begin position="82"/>
        <end position="101"/>
    </location>
</feature>
<dbReference type="AlphaFoldDB" id="A0A8J6CDK1"/>
<name>A0A8J6CDK1_DIALT</name>
<evidence type="ECO:0000313" key="3">
    <source>
        <dbReference type="Proteomes" id="UP000751190"/>
    </source>
</evidence>
<dbReference type="InterPro" id="IPR046513">
    <property type="entry name" value="DUF6691"/>
</dbReference>
<keyword evidence="1" id="KW-1133">Transmembrane helix</keyword>
<reference evidence="2" key="1">
    <citation type="submission" date="2021-05" db="EMBL/GenBank/DDBJ databases">
        <title>The genome of the haptophyte Pavlova lutheri (Diacronema luteri, Pavlovales) - a model for lipid biosynthesis in eukaryotic algae.</title>
        <authorList>
            <person name="Hulatt C.J."/>
            <person name="Posewitz M.C."/>
        </authorList>
    </citation>
    <scope>NUCLEOTIDE SEQUENCE</scope>
    <source>
        <strain evidence="2">NIVA-4/92</strain>
    </source>
</reference>
<dbReference type="Proteomes" id="UP000751190">
    <property type="component" value="Unassembled WGS sequence"/>
</dbReference>
<accession>A0A8J6CDK1</accession>
<keyword evidence="1" id="KW-0472">Membrane</keyword>
<evidence type="ECO:0000313" key="2">
    <source>
        <dbReference type="EMBL" id="KAG8468669.1"/>
    </source>
</evidence>
<feature type="transmembrane region" description="Helical" evidence="1">
    <location>
        <begin position="12"/>
        <end position="33"/>
    </location>
</feature>
<organism evidence="2 3">
    <name type="scientific">Diacronema lutheri</name>
    <name type="common">Unicellular marine alga</name>
    <name type="synonym">Monochrysis lutheri</name>
    <dbReference type="NCBI Taxonomy" id="2081491"/>
    <lineage>
        <taxon>Eukaryota</taxon>
        <taxon>Haptista</taxon>
        <taxon>Haptophyta</taxon>
        <taxon>Pavlovophyceae</taxon>
        <taxon>Pavlovales</taxon>
        <taxon>Pavlovaceae</taxon>
        <taxon>Diacronema</taxon>
    </lineage>
</organism>
<keyword evidence="3" id="KW-1185">Reference proteome</keyword>
<gene>
    <name evidence="2" type="ORF">KFE25_013752</name>
</gene>
<comment type="caution">
    <text evidence="2">The sequence shown here is derived from an EMBL/GenBank/DDBJ whole genome shotgun (WGS) entry which is preliminary data.</text>
</comment>
<keyword evidence="1" id="KW-0812">Transmembrane</keyword>
<dbReference type="EMBL" id="JAGTXO010000004">
    <property type="protein sequence ID" value="KAG8468669.1"/>
    <property type="molecule type" value="Genomic_DNA"/>
</dbReference>
<sequence length="345" mass="34924">MHDLLGSSIAQGFIGGAFLGIASVARMALGGRITAATSVPAGVMRGKACEAERWLFLGGLLGSGLLLKSCCPSVLVQAEMPVWREVIGGLLAGVGVAFVHGRCPSGHGIRGNNALSLASTVYTMAVLALAAALASASHVASAMRVANLGSEMLPRDALIAIAAQLLLAHLGAYTLLMACARTNVLTRERARDLQSLVDGSFFGCGIGLSGLVSPARVAHFFDLTCTSFDPTVGIVMLSAALITTPAMKMERFRSKVASPALAPKPVDVPAKGPLDGTLMTGGALFSAGWGIAGRFPGAAIVGLASPAAPAKYLAAVFAGVKLADTVLPAVHDNARPCAGAAGAKR</sequence>
<evidence type="ECO:0000256" key="1">
    <source>
        <dbReference type="SAM" id="Phobius"/>
    </source>
</evidence>
<feature type="transmembrane region" description="Helical" evidence="1">
    <location>
        <begin position="113"/>
        <end position="137"/>
    </location>
</feature>